<dbReference type="Pfam" id="PF00295">
    <property type="entry name" value="Glyco_hydro_28"/>
    <property type="match status" value="2"/>
</dbReference>
<comment type="similarity">
    <text evidence="1 4">Belongs to the glycosyl hydrolase 28 family.</text>
</comment>
<sequence>MIKASIIRSCGFSILRAWRFYPWEQAQIANPTLSGPRLKLPLQLSPLLDSTVFCNIDAAWKSDSAGIAWIFTDSSSTVLQQKALSLNHVSSPCMAEAIAIRGALLNAASLHFTNICLRSDSQGLIKAINQKVWTIDLYGILSDIDSLVFFLSSPFSFVRFVFILRAANGPADCLAKAHLPPFISHLKALTDLSRYRSGGRWIDLDVRNTGLTLTGGGTFDRQGAVAWRFNNCKLLPASLKFVGMNRTIVRRISSVNSKFFHIALVECRDFKGTTRKISDYNHKYQMWTRSWYQERSKVKLSEIYFKNIRGTSSSRVAVQLRCSKGMPYKKVYLENVHLYLSSSRGGSGEKQTSNRGSEAVSSFCRYVIAKYIGTQSPPPCH</sequence>
<dbReference type="Proteomes" id="UP000712600">
    <property type="component" value="Unassembled WGS sequence"/>
</dbReference>
<dbReference type="InterPro" id="IPR052929">
    <property type="entry name" value="RNase_H-like_EbsB-rel"/>
</dbReference>
<dbReference type="InterPro" id="IPR002156">
    <property type="entry name" value="RNaseH_domain"/>
</dbReference>
<name>A0A8S9SP63_BRACR</name>
<evidence type="ECO:0000256" key="1">
    <source>
        <dbReference type="ARBA" id="ARBA00008834"/>
    </source>
</evidence>
<keyword evidence="3 4" id="KW-0326">Glycosidase</keyword>
<dbReference type="PANTHER" id="PTHR47074:SF49">
    <property type="entry name" value="POLYNUCLEOTIDYL TRANSFERASE, RIBONUCLEASE H-LIKE SUPERFAMILY PROTEIN"/>
    <property type="match status" value="1"/>
</dbReference>
<keyword evidence="2 4" id="KW-0378">Hydrolase</keyword>
<dbReference type="InterPro" id="IPR000743">
    <property type="entry name" value="Glyco_hydro_28"/>
</dbReference>
<organism evidence="6 7">
    <name type="scientific">Brassica cretica</name>
    <name type="common">Mustard</name>
    <dbReference type="NCBI Taxonomy" id="69181"/>
    <lineage>
        <taxon>Eukaryota</taxon>
        <taxon>Viridiplantae</taxon>
        <taxon>Streptophyta</taxon>
        <taxon>Embryophyta</taxon>
        <taxon>Tracheophyta</taxon>
        <taxon>Spermatophyta</taxon>
        <taxon>Magnoliopsida</taxon>
        <taxon>eudicotyledons</taxon>
        <taxon>Gunneridae</taxon>
        <taxon>Pentapetalae</taxon>
        <taxon>rosids</taxon>
        <taxon>malvids</taxon>
        <taxon>Brassicales</taxon>
        <taxon>Brassicaceae</taxon>
        <taxon>Brassiceae</taxon>
        <taxon>Brassica</taxon>
    </lineage>
</organism>
<evidence type="ECO:0000256" key="4">
    <source>
        <dbReference type="RuleBase" id="RU361169"/>
    </source>
</evidence>
<gene>
    <name evidence="6" type="ORF">F2Q69_00033405</name>
</gene>
<dbReference type="GO" id="GO:0003676">
    <property type="term" value="F:nucleic acid binding"/>
    <property type="evidence" value="ECO:0007669"/>
    <property type="project" value="InterPro"/>
</dbReference>
<evidence type="ECO:0000313" key="6">
    <source>
        <dbReference type="EMBL" id="KAF3602679.1"/>
    </source>
</evidence>
<evidence type="ECO:0000256" key="3">
    <source>
        <dbReference type="ARBA" id="ARBA00023295"/>
    </source>
</evidence>
<dbReference type="GO" id="GO:0004523">
    <property type="term" value="F:RNA-DNA hybrid ribonuclease activity"/>
    <property type="evidence" value="ECO:0007669"/>
    <property type="project" value="InterPro"/>
</dbReference>
<comment type="caution">
    <text evidence="6">The sequence shown here is derived from an EMBL/GenBank/DDBJ whole genome shotgun (WGS) entry which is preliminary data.</text>
</comment>
<dbReference type="Gene3D" id="2.160.20.10">
    <property type="entry name" value="Single-stranded right-handed beta-helix, Pectin lyase-like"/>
    <property type="match status" value="2"/>
</dbReference>
<dbReference type="InterPro" id="IPR012337">
    <property type="entry name" value="RNaseH-like_sf"/>
</dbReference>
<protein>
    <recommendedName>
        <fullName evidence="5">RNase H type-1 domain-containing protein</fullName>
    </recommendedName>
</protein>
<accession>A0A8S9SP63</accession>
<reference evidence="6" key="1">
    <citation type="submission" date="2019-12" db="EMBL/GenBank/DDBJ databases">
        <title>Genome sequencing and annotation of Brassica cretica.</title>
        <authorList>
            <person name="Studholme D.J."/>
            <person name="Sarris P."/>
        </authorList>
    </citation>
    <scope>NUCLEOTIDE SEQUENCE</scope>
    <source>
        <strain evidence="6">PFS-109/04</strain>
        <tissue evidence="6">Leaf</tissue>
    </source>
</reference>
<dbReference type="AlphaFoldDB" id="A0A8S9SP63"/>
<dbReference type="EMBL" id="QGKX02000004">
    <property type="protein sequence ID" value="KAF3602679.1"/>
    <property type="molecule type" value="Genomic_DNA"/>
</dbReference>
<dbReference type="InterPro" id="IPR011050">
    <property type="entry name" value="Pectin_lyase_fold/virulence"/>
</dbReference>
<dbReference type="CDD" id="cd06222">
    <property type="entry name" value="RNase_H_like"/>
    <property type="match status" value="1"/>
</dbReference>
<dbReference type="InterPro" id="IPR036397">
    <property type="entry name" value="RNaseH_sf"/>
</dbReference>
<evidence type="ECO:0000256" key="2">
    <source>
        <dbReference type="ARBA" id="ARBA00022801"/>
    </source>
</evidence>
<dbReference type="GO" id="GO:0005975">
    <property type="term" value="P:carbohydrate metabolic process"/>
    <property type="evidence" value="ECO:0007669"/>
    <property type="project" value="InterPro"/>
</dbReference>
<dbReference type="PANTHER" id="PTHR47074">
    <property type="entry name" value="BNAC02G40300D PROTEIN"/>
    <property type="match status" value="1"/>
</dbReference>
<dbReference type="GO" id="GO:0004650">
    <property type="term" value="F:polygalacturonase activity"/>
    <property type="evidence" value="ECO:0007669"/>
    <property type="project" value="InterPro"/>
</dbReference>
<evidence type="ECO:0000313" key="7">
    <source>
        <dbReference type="Proteomes" id="UP000712600"/>
    </source>
</evidence>
<dbReference type="SUPFAM" id="SSF53098">
    <property type="entry name" value="Ribonuclease H-like"/>
    <property type="match status" value="1"/>
</dbReference>
<dbReference type="InterPro" id="IPR012334">
    <property type="entry name" value="Pectin_lyas_fold"/>
</dbReference>
<dbReference type="Gene3D" id="3.30.420.10">
    <property type="entry name" value="Ribonuclease H-like superfamily/Ribonuclease H"/>
    <property type="match status" value="1"/>
</dbReference>
<dbReference type="SUPFAM" id="SSF51126">
    <property type="entry name" value="Pectin lyase-like"/>
    <property type="match status" value="1"/>
</dbReference>
<feature type="domain" description="RNase H type-1" evidence="5">
    <location>
        <begin position="55"/>
        <end position="177"/>
    </location>
</feature>
<dbReference type="Pfam" id="PF13456">
    <property type="entry name" value="RVT_3"/>
    <property type="match status" value="1"/>
</dbReference>
<evidence type="ECO:0000259" key="5">
    <source>
        <dbReference type="Pfam" id="PF13456"/>
    </source>
</evidence>
<proteinExistence type="inferred from homology"/>
<dbReference type="InterPro" id="IPR044730">
    <property type="entry name" value="RNase_H-like_dom_plant"/>
</dbReference>